<proteinExistence type="predicted"/>
<dbReference type="EMBL" id="BAAAAK010000006">
    <property type="protein sequence ID" value="GAA0042366.1"/>
    <property type="molecule type" value="Genomic_DNA"/>
</dbReference>
<reference evidence="2 3" key="1">
    <citation type="journal article" date="2024" name="Int. J. Syst. Evol. Microbiol.">
        <title>Proposal of Lactobacillus amylovorus subsp. animalis subsp. nov. and an emended description of Lactobacillus amylovorus.</title>
        <authorList>
            <person name="Yamane K."/>
            <person name="Tanizawa Y."/>
            <person name="Kobayashi H."/>
            <person name="Kamizono T."/>
            <person name="Kojima Y."/>
            <person name="Takagi H."/>
            <person name="Tohno M."/>
        </authorList>
    </citation>
    <scope>NUCLEOTIDE SEQUENCE [LARGE SCALE GENOMIC DNA]</scope>
    <source>
        <strain evidence="2 3">TKL145</strain>
    </source>
</reference>
<reference evidence="3" key="2">
    <citation type="submission" date="2024-01" db="EMBL/GenBank/DDBJ databases">
        <title>Draft genome sequence of Lactobacillus amylovorus strain TKL145.</title>
        <authorList>
            <person name="Tohno M."/>
            <person name="Tanizawa Y."/>
        </authorList>
    </citation>
    <scope>NUCLEOTIDE SEQUENCE [LARGE SCALE GENOMIC DNA]</scope>
    <source>
        <strain evidence="3">TKL145</strain>
    </source>
</reference>
<dbReference type="InterPro" id="IPR005046">
    <property type="entry name" value="DUF285"/>
</dbReference>
<evidence type="ECO:0000313" key="2">
    <source>
        <dbReference type="EMBL" id="GAA0042366.1"/>
    </source>
</evidence>
<dbReference type="Proteomes" id="UP001437574">
    <property type="component" value="Unassembled WGS sequence"/>
</dbReference>
<accession>A0ABC9VN30</accession>
<sequence>MQKLDVGALDTTGVDRIAQTFAMDHNLVEIDGLENWDVSKVTNFTSTFLSDYKIQCLVNLSNWEIQDNAHTDNMFSPSRVATPLMVIVKSGAQNINRGTDVFGKDNAQHYLYKVEINGQVVETLPAKAFNSAEEAVNEIQKHLGEIATSRNSCDSGSTNHGSSQTRKQA</sequence>
<gene>
    <name evidence="2" type="ORF">LATKL145_07760</name>
</gene>
<dbReference type="Pfam" id="PF03382">
    <property type="entry name" value="DUF285"/>
    <property type="match status" value="1"/>
</dbReference>
<feature type="region of interest" description="Disordered" evidence="1">
    <location>
        <begin position="149"/>
        <end position="169"/>
    </location>
</feature>
<protein>
    <recommendedName>
        <fullName evidence="4">BspA family leucine-rich repeat surface protein</fullName>
    </recommendedName>
</protein>
<evidence type="ECO:0000313" key="3">
    <source>
        <dbReference type="Proteomes" id="UP001437574"/>
    </source>
</evidence>
<name>A0ABC9VN30_LACAM</name>
<dbReference type="AlphaFoldDB" id="A0ABC9VN30"/>
<comment type="caution">
    <text evidence="2">The sequence shown here is derived from an EMBL/GenBank/DDBJ whole genome shotgun (WGS) entry which is preliminary data.</text>
</comment>
<evidence type="ECO:0008006" key="4">
    <source>
        <dbReference type="Google" id="ProtNLM"/>
    </source>
</evidence>
<organism evidence="2 3">
    <name type="scientific">Lactobacillus amylovorus subsp. animalium</name>
    <dbReference type="NCBI Taxonomy" id="3378536"/>
    <lineage>
        <taxon>Bacteria</taxon>
        <taxon>Bacillati</taxon>
        <taxon>Bacillota</taxon>
        <taxon>Bacilli</taxon>
        <taxon>Lactobacillales</taxon>
        <taxon>Lactobacillaceae</taxon>
        <taxon>Lactobacillus</taxon>
    </lineage>
</organism>
<evidence type="ECO:0000256" key="1">
    <source>
        <dbReference type="SAM" id="MobiDB-lite"/>
    </source>
</evidence>